<gene>
    <name evidence="2" type="ORF">GPECTOR_878g126</name>
</gene>
<evidence type="ECO:0000313" key="3">
    <source>
        <dbReference type="Proteomes" id="UP000075714"/>
    </source>
</evidence>
<dbReference type="AlphaFoldDB" id="A0A150FTX8"/>
<dbReference type="EMBL" id="LSYV01000874">
    <property type="protein sequence ID" value="KXZ41059.1"/>
    <property type="molecule type" value="Genomic_DNA"/>
</dbReference>
<name>A0A150FTX8_GONPE</name>
<accession>A0A150FTX8</accession>
<reference evidence="3" key="1">
    <citation type="journal article" date="2016" name="Nat. Commun.">
        <title>The Gonium pectorale genome demonstrates co-option of cell cycle regulation during the evolution of multicellularity.</title>
        <authorList>
            <person name="Hanschen E.R."/>
            <person name="Marriage T.N."/>
            <person name="Ferris P.J."/>
            <person name="Hamaji T."/>
            <person name="Toyoda A."/>
            <person name="Fujiyama A."/>
            <person name="Neme R."/>
            <person name="Noguchi H."/>
            <person name="Minakuchi Y."/>
            <person name="Suzuki M."/>
            <person name="Kawai-Toyooka H."/>
            <person name="Smith D.R."/>
            <person name="Sparks H."/>
            <person name="Anderson J."/>
            <person name="Bakaric R."/>
            <person name="Luria V."/>
            <person name="Karger A."/>
            <person name="Kirschner M.W."/>
            <person name="Durand P.M."/>
            <person name="Michod R.E."/>
            <person name="Nozaki H."/>
            <person name="Olson B.J."/>
        </authorList>
    </citation>
    <scope>NUCLEOTIDE SEQUENCE [LARGE SCALE GENOMIC DNA]</scope>
    <source>
        <strain evidence="3">NIES-2863</strain>
    </source>
</reference>
<proteinExistence type="predicted"/>
<feature type="compositionally biased region" description="Gly residues" evidence="1">
    <location>
        <begin position="537"/>
        <end position="549"/>
    </location>
</feature>
<evidence type="ECO:0000256" key="1">
    <source>
        <dbReference type="SAM" id="MobiDB-lite"/>
    </source>
</evidence>
<protein>
    <submittedName>
        <fullName evidence="2">Uncharacterized protein</fullName>
    </submittedName>
</protein>
<sequence>MGPKPTVDSFMQKLQEQHPFGGLKPTVHTRSARKAEVGGDQQPTMDILLEGNIHDVGAAACVFRAGGVKMPLPTGAGEEYGHKAGAPSFTLSLRSVKPPEDGPHKVAVYVDLVEGQRGGMGNSPGDLVRSVYHTAIYTCGQGAQSAAEFYTRHMDLHYSTLGRLLDCAVAKAPRGDEEDPNSQSSCVLQYSNARYARLLRSAQVWLFSVGGLTLRIRPVMPEGQTNVATHSRHSLFAVALAGEWLNNRLSLDTIVKAGKALMKCCHGPSGREHLANCVSLGYEMAKEPPAAEGSAAAATPPSKLRPLAVLTAGGCKDIRKVREADLAQAVVVCTGKGKAYYAYQLAMQNGQLDLSGMGVCGLGFRFGDASSCGMFLLGTYPLTLTPDLTFDKWVPSLNELPSHLLVPPGNGVLDAPLGFTATDNSCPRHHIFAPALIGALIGKGHTAADTQLNLEGLNNEEYRVREMCEAAYTVQLKPPFSLAKPSPPAPKRAGPMHGEWMERLKGAAAKRLVLPDSDDEVEEAHNDPCTEEIPGTTMGGPGPDGAGTG</sequence>
<comment type="caution">
    <text evidence="2">The sequence shown here is derived from an EMBL/GenBank/DDBJ whole genome shotgun (WGS) entry which is preliminary data.</text>
</comment>
<organism evidence="2 3">
    <name type="scientific">Gonium pectorale</name>
    <name type="common">Green alga</name>
    <dbReference type="NCBI Taxonomy" id="33097"/>
    <lineage>
        <taxon>Eukaryota</taxon>
        <taxon>Viridiplantae</taxon>
        <taxon>Chlorophyta</taxon>
        <taxon>core chlorophytes</taxon>
        <taxon>Chlorophyceae</taxon>
        <taxon>CS clade</taxon>
        <taxon>Chlamydomonadales</taxon>
        <taxon>Volvocaceae</taxon>
        <taxon>Gonium</taxon>
    </lineage>
</organism>
<dbReference type="Proteomes" id="UP000075714">
    <property type="component" value="Unassembled WGS sequence"/>
</dbReference>
<keyword evidence="3" id="KW-1185">Reference proteome</keyword>
<feature type="region of interest" description="Disordered" evidence="1">
    <location>
        <begin position="516"/>
        <end position="549"/>
    </location>
</feature>
<evidence type="ECO:0000313" key="2">
    <source>
        <dbReference type="EMBL" id="KXZ41059.1"/>
    </source>
</evidence>